<dbReference type="AlphaFoldDB" id="A0A7W7YF76"/>
<feature type="transmembrane region" description="Helical" evidence="6">
    <location>
        <begin position="263"/>
        <end position="290"/>
    </location>
</feature>
<dbReference type="CDD" id="cd13128">
    <property type="entry name" value="MATE_Wzx_like"/>
    <property type="match status" value="1"/>
</dbReference>
<reference evidence="7 8" key="1">
    <citation type="submission" date="2020-08" db="EMBL/GenBank/DDBJ databases">
        <title>Genomic Encyclopedia of Type Strains, Phase IV (KMG-IV): sequencing the most valuable type-strain genomes for metagenomic binning, comparative biology and taxonomic classification.</title>
        <authorList>
            <person name="Goeker M."/>
        </authorList>
    </citation>
    <scope>NUCLEOTIDE SEQUENCE [LARGE SCALE GENOMIC DNA]</scope>
    <source>
        <strain evidence="7 8">DSM 12252</strain>
    </source>
</reference>
<feature type="transmembrane region" description="Helical" evidence="6">
    <location>
        <begin position="341"/>
        <end position="361"/>
    </location>
</feature>
<feature type="transmembrane region" description="Helical" evidence="6">
    <location>
        <begin position="60"/>
        <end position="82"/>
    </location>
</feature>
<evidence type="ECO:0000256" key="6">
    <source>
        <dbReference type="SAM" id="Phobius"/>
    </source>
</evidence>
<keyword evidence="2" id="KW-1003">Cell membrane</keyword>
<dbReference type="InterPro" id="IPR002797">
    <property type="entry name" value="Polysacc_synth"/>
</dbReference>
<evidence type="ECO:0000256" key="3">
    <source>
        <dbReference type="ARBA" id="ARBA00022692"/>
    </source>
</evidence>
<name>A0A7W7YF76_9BACT</name>
<feature type="transmembrane region" description="Helical" evidence="6">
    <location>
        <begin position="399"/>
        <end position="420"/>
    </location>
</feature>
<evidence type="ECO:0000256" key="2">
    <source>
        <dbReference type="ARBA" id="ARBA00022475"/>
    </source>
</evidence>
<dbReference type="RefSeq" id="WP_184343404.1">
    <property type="nucleotide sequence ID" value="NZ_JACHIG010000013.1"/>
</dbReference>
<protein>
    <submittedName>
        <fullName evidence="7">O-antigen/teichoic acid export membrane protein</fullName>
    </submittedName>
</protein>
<evidence type="ECO:0000256" key="1">
    <source>
        <dbReference type="ARBA" id="ARBA00004651"/>
    </source>
</evidence>
<dbReference type="InterPro" id="IPR050833">
    <property type="entry name" value="Poly_Biosynth_Transport"/>
</dbReference>
<feature type="transmembrane region" description="Helical" evidence="6">
    <location>
        <begin position="26"/>
        <end position="48"/>
    </location>
</feature>
<dbReference type="EMBL" id="JACHIG010000013">
    <property type="protein sequence ID" value="MBB5035024.1"/>
    <property type="molecule type" value="Genomic_DNA"/>
</dbReference>
<feature type="transmembrane region" description="Helical" evidence="6">
    <location>
        <begin position="94"/>
        <end position="120"/>
    </location>
</feature>
<dbReference type="Proteomes" id="UP000590740">
    <property type="component" value="Unassembled WGS sequence"/>
</dbReference>
<feature type="transmembrane region" description="Helical" evidence="6">
    <location>
        <begin position="373"/>
        <end position="393"/>
    </location>
</feature>
<feature type="transmembrane region" description="Helical" evidence="6">
    <location>
        <begin position="132"/>
        <end position="153"/>
    </location>
</feature>
<dbReference type="PANTHER" id="PTHR30250:SF11">
    <property type="entry name" value="O-ANTIGEN TRANSPORTER-RELATED"/>
    <property type="match status" value="1"/>
</dbReference>
<dbReference type="PANTHER" id="PTHR30250">
    <property type="entry name" value="PST FAMILY PREDICTED COLANIC ACID TRANSPORTER"/>
    <property type="match status" value="1"/>
</dbReference>
<keyword evidence="5 6" id="KW-0472">Membrane</keyword>
<evidence type="ECO:0000256" key="5">
    <source>
        <dbReference type="ARBA" id="ARBA00023136"/>
    </source>
</evidence>
<sequence>MDASATVTESAKAGGGSLLRRLVANLGWLGAQKVFVILLGVAATGLVARQLGPTQTGLLAEAQALAVLFGVASMGVDGTVFIRHLKSHPENEAGILGGTACVLAVTGTASWLLLVCYLMWVDQGPLPLRMAAAVIGLRMCLMFPAPVALWFQAKLDTREVALANTAGTLVYRLWQVLCSLSGWSVIRIAWADVLSFSTVTLVSVRAYLKKGGSVRKWKADWRSGWAVLAESLPALVAACLVTFMSRIDVIMLRALKGEGEVGFFTAASSITESLMFLSGMMVTVFSPVLVRSFHEDAAVYARQSAACTRLTVCAGWCLALGISGMSTWIIAIVFGAAYQPAAAVLAVHAFLLVPAMLGAVTQCRLTIERRLRWLLMILVVALVLDVVLNLVLIPRMGAAGAALASVMAAVSAYAIVPVLVPATRGVGLVALGALLMPLPRRGDAGAFGGTGKI</sequence>
<evidence type="ECO:0000256" key="4">
    <source>
        <dbReference type="ARBA" id="ARBA00022989"/>
    </source>
</evidence>
<dbReference type="Pfam" id="PF01943">
    <property type="entry name" value="Polysacc_synt"/>
    <property type="match status" value="1"/>
</dbReference>
<keyword evidence="8" id="KW-1185">Reference proteome</keyword>
<keyword evidence="3 6" id="KW-0812">Transmembrane</keyword>
<evidence type="ECO:0000313" key="7">
    <source>
        <dbReference type="EMBL" id="MBB5035024.1"/>
    </source>
</evidence>
<comment type="subcellular location">
    <subcellularLocation>
        <location evidence="1">Cell membrane</location>
        <topology evidence="1">Multi-pass membrane protein</topology>
    </subcellularLocation>
</comment>
<accession>A0A7W7YF76</accession>
<gene>
    <name evidence="7" type="ORF">HNQ65_004632</name>
</gene>
<keyword evidence="4 6" id="KW-1133">Transmembrane helix</keyword>
<proteinExistence type="predicted"/>
<comment type="caution">
    <text evidence="7">The sequence shown here is derived from an EMBL/GenBank/DDBJ whole genome shotgun (WGS) entry which is preliminary data.</text>
</comment>
<feature type="transmembrane region" description="Helical" evidence="6">
    <location>
        <begin position="225"/>
        <end position="243"/>
    </location>
</feature>
<feature type="transmembrane region" description="Helical" evidence="6">
    <location>
        <begin position="310"/>
        <end position="335"/>
    </location>
</feature>
<organism evidence="7 8">
    <name type="scientific">Prosthecobacter vanneervenii</name>
    <dbReference type="NCBI Taxonomy" id="48466"/>
    <lineage>
        <taxon>Bacteria</taxon>
        <taxon>Pseudomonadati</taxon>
        <taxon>Verrucomicrobiota</taxon>
        <taxon>Verrucomicrobiia</taxon>
        <taxon>Verrucomicrobiales</taxon>
        <taxon>Verrucomicrobiaceae</taxon>
        <taxon>Prosthecobacter</taxon>
    </lineage>
</organism>
<dbReference type="GO" id="GO:0005886">
    <property type="term" value="C:plasma membrane"/>
    <property type="evidence" value="ECO:0007669"/>
    <property type="project" value="UniProtKB-SubCell"/>
</dbReference>
<evidence type="ECO:0000313" key="8">
    <source>
        <dbReference type="Proteomes" id="UP000590740"/>
    </source>
</evidence>